<name>A0AAF3F866_9BILA</name>
<organism evidence="1 2">
    <name type="scientific">Mesorhabditis belari</name>
    <dbReference type="NCBI Taxonomy" id="2138241"/>
    <lineage>
        <taxon>Eukaryota</taxon>
        <taxon>Metazoa</taxon>
        <taxon>Ecdysozoa</taxon>
        <taxon>Nematoda</taxon>
        <taxon>Chromadorea</taxon>
        <taxon>Rhabditida</taxon>
        <taxon>Rhabditina</taxon>
        <taxon>Rhabditomorpha</taxon>
        <taxon>Rhabditoidea</taxon>
        <taxon>Rhabditidae</taxon>
        <taxon>Mesorhabditinae</taxon>
        <taxon>Mesorhabditis</taxon>
    </lineage>
</organism>
<sequence>MVILANDEQIRSVTLRTLNNGFPSSHPNASITVPLPSLDKQAKELFTIHAYHFMECNSSRNREALIVSTVHSTATDRISDSLRAFSSHPPVPFHRRFSSGSQSAAPRDEMGNIRRLFPLAFPPLLPVCELLSMADKQEAFRLKFYDF</sequence>
<proteinExistence type="predicted"/>
<accession>A0AAF3F866</accession>
<reference evidence="2" key="1">
    <citation type="submission" date="2024-02" db="UniProtKB">
        <authorList>
            <consortium name="WormBaseParasite"/>
        </authorList>
    </citation>
    <scope>IDENTIFICATION</scope>
</reference>
<keyword evidence="1" id="KW-1185">Reference proteome</keyword>
<dbReference type="Proteomes" id="UP000887575">
    <property type="component" value="Unassembled WGS sequence"/>
</dbReference>
<evidence type="ECO:0000313" key="2">
    <source>
        <dbReference type="WBParaSite" id="MBELARI_LOCUS21820"/>
    </source>
</evidence>
<dbReference type="WBParaSite" id="MBELARI_LOCUS21820">
    <property type="protein sequence ID" value="MBELARI_LOCUS21820"/>
    <property type="gene ID" value="MBELARI_LOCUS21820"/>
</dbReference>
<evidence type="ECO:0000313" key="1">
    <source>
        <dbReference type="Proteomes" id="UP000887575"/>
    </source>
</evidence>
<dbReference type="AlphaFoldDB" id="A0AAF3F866"/>
<protein>
    <submittedName>
        <fullName evidence="2">Uncharacterized protein</fullName>
    </submittedName>
</protein>